<sequence length="86" mass="8947">MGNIGVWQIVLILAIVLILFGAGKLPRVMGDVAKGVKSFKAGLKEEPEEQAVKEVPQAQASTVAASVETTTESTPASSKPDEPAKS</sequence>
<organism evidence="11">
    <name type="scientific">marine metagenome</name>
    <dbReference type="NCBI Taxonomy" id="408172"/>
    <lineage>
        <taxon>unclassified sequences</taxon>
        <taxon>metagenomes</taxon>
        <taxon>ecological metagenomes</taxon>
    </lineage>
</organism>
<gene>
    <name evidence="11" type="ORF">METZ01_LOCUS419440</name>
</gene>
<evidence type="ECO:0000256" key="10">
    <source>
        <dbReference type="SAM" id="Phobius"/>
    </source>
</evidence>
<dbReference type="InterPro" id="IPR003369">
    <property type="entry name" value="TatA/B/E"/>
</dbReference>
<dbReference type="Gene3D" id="1.20.5.3310">
    <property type="match status" value="1"/>
</dbReference>
<protein>
    <recommendedName>
        <fullName evidence="12">Sec-independent protein translocase protein TatA</fullName>
    </recommendedName>
</protein>
<evidence type="ECO:0000256" key="1">
    <source>
        <dbReference type="ARBA" id="ARBA00004162"/>
    </source>
</evidence>
<dbReference type="EMBL" id="UINC01165281">
    <property type="protein sequence ID" value="SVD66586.1"/>
    <property type="molecule type" value="Genomic_DNA"/>
</dbReference>
<feature type="transmembrane region" description="Helical" evidence="10">
    <location>
        <begin position="6"/>
        <end position="25"/>
    </location>
</feature>
<dbReference type="Pfam" id="PF02416">
    <property type="entry name" value="TatA_B_E"/>
    <property type="match status" value="1"/>
</dbReference>
<proteinExistence type="inferred from homology"/>
<evidence type="ECO:0000256" key="7">
    <source>
        <dbReference type="ARBA" id="ARBA00023010"/>
    </source>
</evidence>
<name>A0A382X5X8_9ZZZZ</name>
<dbReference type="HAMAP" id="MF_00236">
    <property type="entry name" value="TatA_E"/>
    <property type="match status" value="1"/>
</dbReference>
<evidence type="ECO:0000256" key="6">
    <source>
        <dbReference type="ARBA" id="ARBA00022989"/>
    </source>
</evidence>
<dbReference type="GO" id="GO:0043953">
    <property type="term" value="P:protein transport by the Tat complex"/>
    <property type="evidence" value="ECO:0007669"/>
    <property type="project" value="InterPro"/>
</dbReference>
<dbReference type="NCBIfam" id="TIGR01411">
    <property type="entry name" value="tatAE"/>
    <property type="match status" value="1"/>
</dbReference>
<feature type="compositionally biased region" description="Low complexity" evidence="9">
    <location>
        <begin position="56"/>
        <end position="78"/>
    </location>
</feature>
<keyword evidence="5" id="KW-0653">Protein transport</keyword>
<evidence type="ECO:0000256" key="8">
    <source>
        <dbReference type="ARBA" id="ARBA00023136"/>
    </source>
</evidence>
<feature type="region of interest" description="Disordered" evidence="9">
    <location>
        <begin position="46"/>
        <end position="86"/>
    </location>
</feature>
<keyword evidence="8 10" id="KW-0472">Membrane</keyword>
<evidence type="ECO:0000256" key="5">
    <source>
        <dbReference type="ARBA" id="ARBA00022927"/>
    </source>
</evidence>
<reference evidence="11" key="1">
    <citation type="submission" date="2018-05" db="EMBL/GenBank/DDBJ databases">
        <authorList>
            <person name="Lanie J.A."/>
            <person name="Ng W.-L."/>
            <person name="Kazmierczak K.M."/>
            <person name="Andrzejewski T.M."/>
            <person name="Davidsen T.M."/>
            <person name="Wayne K.J."/>
            <person name="Tettelin H."/>
            <person name="Glass J.I."/>
            <person name="Rusch D."/>
            <person name="Podicherti R."/>
            <person name="Tsui H.-C.T."/>
            <person name="Winkler M.E."/>
        </authorList>
    </citation>
    <scope>NUCLEOTIDE SEQUENCE</scope>
</reference>
<keyword evidence="3" id="KW-1003">Cell membrane</keyword>
<dbReference type="PANTHER" id="PTHR42982:SF1">
    <property type="entry name" value="SEC-INDEPENDENT PROTEIN TRANSLOCASE PROTEIN TATA"/>
    <property type="match status" value="1"/>
</dbReference>
<dbReference type="InterPro" id="IPR006312">
    <property type="entry name" value="TatA/E"/>
</dbReference>
<evidence type="ECO:0000256" key="3">
    <source>
        <dbReference type="ARBA" id="ARBA00022475"/>
    </source>
</evidence>
<evidence type="ECO:0000256" key="9">
    <source>
        <dbReference type="SAM" id="MobiDB-lite"/>
    </source>
</evidence>
<keyword evidence="7" id="KW-0811">Translocation</keyword>
<keyword evidence="6 10" id="KW-1133">Transmembrane helix</keyword>
<dbReference type="PANTHER" id="PTHR42982">
    <property type="entry name" value="SEC-INDEPENDENT PROTEIN TRANSLOCASE PROTEIN TATA"/>
    <property type="match status" value="1"/>
</dbReference>
<dbReference type="GO" id="GO:0005886">
    <property type="term" value="C:plasma membrane"/>
    <property type="evidence" value="ECO:0007669"/>
    <property type="project" value="UniProtKB-SubCell"/>
</dbReference>
<accession>A0A382X5X8</accession>
<keyword evidence="4 10" id="KW-0812">Transmembrane</keyword>
<dbReference type="AlphaFoldDB" id="A0A382X5X8"/>
<evidence type="ECO:0000313" key="11">
    <source>
        <dbReference type="EMBL" id="SVD66586.1"/>
    </source>
</evidence>
<evidence type="ECO:0000256" key="4">
    <source>
        <dbReference type="ARBA" id="ARBA00022692"/>
    </source>
</evidence>
<evidence type="ECO:0008006" key="12">
    <source>
        <dbReference type="Google" id="ProtNLM"/>
    </source>
</evidence>
<comment type="subcellular location">
    <subcellularLocation>
        <location evidence="1">Cell membrane</location>
        <topology evidence="1">Single-pass membrane protein</topology>
    </subcellularLocation>
</comment>
<evidence type="ECO:0000256" key="2">
    <source>
        <dbReference type="ARBA" id="ARBA00022448"/>
    </source>
</evidence>
<keyword evidence="2" id="KW-0813">Transport</keyword>